<dbReference type="EMBL" id="JANEYF010002374">
    <property type="protein sequence ID" value="KAJ8947494.1"/>
    <property type="molecule type" value="Genomic_DNA"/>
</dbReference>
<dbReference type="PANTHER" id="PTHR33480">
    <property type="entry name" value="SET DOMAIN-CONTAINING PROTEIN-RELATED"/>
    <property type="match status" value="1"/>
</dbReference>
<keyword evidence="2" id="KW-1185">Reference proteome</keyword>
<protein>
    <recommendedName>
        <fullName evidence="3">C2H2-type domain-containing protein</fullName>
    </recommendedName>
</protein>
<evidence type="ECO:0000313" key="1">
    <source>
        <dbReference type="EMBL" id="KAJ8947494.1"/>
    </source>
</evidence>
<evidence type="ECO:0000313" key="2">
    <source>
        <dbReference type="Proteomes" id="UP001162156"/>
    </source>
</evidence>
<reference evidence="1" key="1">
    <citation type="journal article" date="2023" name="Insect Mol. Biol.">
        <title>Genome sequencing provides insights into the evolution of gene families encoding plant cell wall-degrading enzymes in longhorned beetles.</title>
        <authorList>
            <person name="Shin N.R."/>
            <person name="Okamura Y."/>
            <person name="Kirsch R."/>
            <person name="Pauchet Y."/>
        </authorList>
    </citation>
    <scope>NUCLEOTIDE SEQUENCE</scope>
    <source>
        <strain evidence="1">RBIC_L_NR</strain>
    </source>
</reference>
<dbReference type="PANTHER" id="PTHR33480:SF1">
    <property type="entry name" value="TYR RECOMBINASE DOMAIN-CONTAINING PROTEIN"/>
    <property type="match status" value="1"/>
</dbReference>
<gene>
    <name evidence="1" type="ORF">NQ314_008594</name>
</gene>
<name>A0AAV8Y7R0_9CUCU</name>
<proteinExistence type="predicted"/>
<dbReference type="AlphaFoldDB" id="A0AAV8Y7R0"/>
<evidence type="ECO:0008006" key="3">
    <source>
        <dbReference type="Google" id="ProtNLM"/>
    </source>
</evidence>
<sequence length="327" mass="38693">MGDLRKMGNFKFNKARKETDEIFLARKPYNKDVDVSKYTPCQKCKVFITKASLRRHYRSCEPNRKGHKDRNVMIGSRAILGKIHPLANEVLKLKVFPVLKEDTIKEIIRYDELLILYGNTMCDKYRDQHHFDMIRSRLRMMARFLSIIKLLDTSINDFKSVFKPEYFQLITQALHKIGEYNENTGHFMKPTLPSTVGTALKYIGKLYISCCIKYKDESTKKEVEDLMVLLRTDLESTVNKTSIESLLRQKRQKKVILPDTKDIKNLNDYLLKNRNHYFDDLVKRDFSYKSWLELSKFTLLSVLVFNRKRPGELERAHVIDYKNMQKN</sequence>
<comment type="caution">
    <text evidence="1">The sequence shown here is derived from an EMBL/GenBank/DDBJ whole genome shotgun (WGS) entry which is preliminary data.</text>
</comment>
<organism evidence="1 2">
    <name type="scientific">Rhamnusium bicolor</name>
    <dbReference type="NCBI Taxonomy" id="1586634"/>
    <lineage>
        <taxon>Eukaryota</taxon>
        <taxon>Metazoa</taxon>
        <taxon>Ecdysozoa</taxon>
        <taxon>Arthropoda</taxon>
        <taxon>Hexapoda</taxon>
        <taxon>Insecta</taxon>
        <taxon>Pterygota</taxon>
        <taxon>Neoptera</taxon>
        <taxon>Endopterygota</taxon>
        <taxon>Coleoptera</taxon>
        <taxon>Polyphaga</taxon>
        <taxon>Cucujiformia</taxon>
        <taxon>Chrysomeloidea</taxon>
        <taxon>Cerambycidae</taxon>
        <taxon>Lepturinae</taxon>
        <taxon>Rhagiini</taxon>
        <taxon>Rhamnusium</taxon>
    </lineage>
</organism>
<accession>A0AAV8Y7R0</accession>
<dbReference type="Proteomes" id="UP001162156">
    <property type="component" value="Unassembled WGS sequence"/>
</dbReference>